<proteinExistence type="predicted"/>
<dbReference type="AlphaFoldDB" id="A0A4Q1SHV9"/>
<dbReference type="Proteomes" id="UP000290253">
    <property type="component" value="Unassembled WGS sequence"/>
</dbReference>
<evidence type="ECO:0000313" key="1">
    <source>
        <dbReference type="EMBL" id="RXS97181.1"/>
    </source>
</evidence>
<keyword evidence="2" id="KW-1185">Reference proteome</keyword>
<evidence type="ECO:0008006" key="3">
    <source>
        <dbReference type="Google" id="ProtNLM"/>
    </source>
</evidence>
<organism evidence="1 2">
    <name type="scientific">Silvibacterium dinghuense</name>
    <dbReference type="NCBI Taxonomy" id="1560006"/>
    <lineage>
        <taxon>Bacteria</taxon>
        <taxon>Pseudomonadati</taxon>
        <taxon>Acidobacteriota</taxon>
        <taxon>Terriglobia</taxon>
        <taxon>Terriglobales</taxon>
        <taxon>Acidobacteriaceae</taxon>
        <taxon>Silvibacterium</taxon>
    </lineage>
</organism>
<comment type="caution">
    <text evidence="1">The sequence shown here is derived from an EMBL/GenBank/DDBJ whole genome shotgun (WGS) entry which is preliminary data.</text>
</comment>
<evidence type="ECO:0000313" key="2">
    <source>
        <dbReference type="Proteomes" id="UP000290253"/>
    </source>
</evidence>
<protein>
    <recommendedName>
        <fullName evidence="3">HEAT repeat domain-containing protein</fullName>
    </recommendedName>
</protein>
<dbReference type="RefSeq" id="WP_129206961.1">
    <property type="nucleotide sequence ID" value="NZ_BMGU01000001.1"/>
</dbReference>
<dbReference type="EMBL" id="SDMK01000001">
    <property type="protein sequence ID" value="RXS97181.1"/>
    <property type="molecule type" value="Genomic_DNA"/>
</dbReference>
<gene>
    <name evidence="1" type="ORF">ESZ00_04505</name>
</gene>
<dbReference type="InterPro" id="IPR016024">
    <property type="entry name" value="ARM-type_fold"/>
</dbReference>
<sequence length="119" mass="12412">MSGRKPWSALEGIPLRELLSELKGEDLDGVKSAMIARALASAVQGGEDWKQAQDACLAALASPHPPVRRAAAVCLGELAALRRRMDIAVVRQALTAACEDAAVADAAQTSLHALDRAAS</sequence>
<reference evidence="1 2" key="1">
    <citation type="journal article" date="2016" name="Int. J. Syst. Evol. Microbiol.">
        <title>Acidipila dinghuensis sp. nov., an acidobacterium isolated from forest soil.</title>
        <authorList>
            <person name="Jiang Y.W."/>
            <person name="Wang J."/>
            <person name="Chen M.H."/>
            <person name="Lv Y.Y."/>
            <person name="Qiu L.H."/>
        </authorList>
    </citation>
    <scope>NUCLEOTIDE SEQUENCE [LARGE SCALE GENOMIC DNA]</scope>
    <source>
        <strain evidence="1 2">DHOF10</strain>
    </source>
</reference>
<dbReference type="SUPFAM" id="SSF48371">
    <property type="entry name" value="ARM repeat"/>
    <property type="match status" value="1"/>
</dbReference>
<accession>A0A4Q1SHV9</accession>
<name>A0A4Q1SHV9_9BACT</name>